<keyword evidence="3" id="KW-1185">Reference proteome</keyword>
<organism evidence="2 3">
    <name type="scientific">Elysia crispata</name>
    <name type="common">lettuce slug</name>
    <dbReference type="NCBI Taxonomy" id="231223"/>
    <lineage>
        <taxon>Eukaryota</taxon>
        <taxon>Metazoa</taxon>
        <taxon>Spiralia</taxon>
        <taxon>Lophotrochozoa</taxon>
        <taxon>Mollusca</taxon>
        <taxon>Gastropoda</taxon>
        <taxon>Heterobranchia</taxon>
        <taxon>Euthyneura</taxon>
        <taxon>Panpulmonata</taxon>
        <taxon>Sacoglossa</taxon>
        <taxon>Placobranchoidea</taxon>
        <taxon>Plakobranchidae</taxon>
        <taxon>Elysia</taxon>
    </lineage>
</organism>
<evidence type="ECO:0000313" key="2">
    <source>
        <dbReference type="EMBL" id="KAK3803585.1"/>
    </source>
</evidence>
<evidence type="ECO:0000256" key="1">
    <source>
        <dbReference type="SAM" id="MobiDB-lite"/>
    </source>
</evidence>
<proteinExistence type="predicted"/>
<gene>
    <name evidence="2" type="ORF">RRG08_023303</name>
</gene>
<sequence>MRSSSRSRRAPDYTTEMAENRPSNQQGFHSETQFTQTAPNAWPKTRQSALGSRQDAQSTDKMGMTWRSSECHRHGQRVVCSVFSISH</sequence>
<protein>
    <submittedName>
        <fullName evidence="2">Uncharacterized protein</fullName>
    </submittedName>
</protein>
<accession>A0AAE1BCH1</accession>
<dbReference type="AlphaFoldDB" id="A0AAE1BCH1"/>
<feature type="region of interest" description="Disordered" evidence="1">
    <location>
        <begin position="1"/>
        <end position="68"/>
    </location>
</feature>
<reference evidence="2" key="1">
    <citation type="journal article" date="2023" name="G3 (Bethesda)">
        <title>A reference genome for the long-term kleptoplast-retaining sea slug Elysia crispata morphotype clarki.</title>
        <authorList>
            <person name="Eastman K.E."/>
            <person name="Pendleton A.L."/>
            <person name="Shaikh M.A."/>
            <person name="Suttiyut T."/>
            <person name="Ogas R."/>
            <person name="Tomko P."/>
            <person name="Gavelis G."/>
            <person name="Widhalm J.R."/>
            <person name="Wisecaver J.H."/>
        </authorList>
    </citation>
    <scope>NUCLEOTIDE SEQUENCE</scope>
    <source>
        <strain evidence="2">ECLA1</strain>
    </source>
</reference>
<dbReference type="Proteomes" id="UP001283361">
    <property type="component" value="Unassembled WGS sequence"/>
</dbReference>
<name>A0AAE1BCH1_9GAST</name>
<feature type="compositionally biased region" description="Polar residues" evidence="1">
    <location>
        <begin position="21"/>
        <end position="60"/>
    </location>
</feature>
<comment type="caution">
    <text evidence="2">The sequence shown here is derived from an EMBL/GenBank/DDBJ whole genome shotgun (WGS) entry which is preliminary data.</text>
</comment>
<evidence type="ECO:0000313" key="3">
    <source>
        <dbReference type="Proteomes" id="UP001283361"/>
    </source>
</evidence>
<dbReference type="EMBL" id="JAWDGP010000113">
    <property type="protein sequence ID" value="KAK3803585.1"/>
    <property type="molecule type" value="Genomic_DNA"/>
</dbReference>